<organism evidence="1 2">
    <name type="scientific">Staurois parvus</name>
    <dbReference type="NCBI Taxonomy" id="386267"/>
    <lineage>
        <taxon>Eukaryota</taxon>
        <taxon>Metazoa</taxon>
        <taxon>Chordata</taxon>
        <taxon>Craniata</taxon>
        <taxon>Vertebrata</taxon>
        <taxon>Euteleostomi</taxon>
        <taxon>Amphibia</taxon>
        <taxon>Batrachia</taxon>
        <taxon>Anura</taxon>
        <taxon>Neobatrachia</taxon>
        <taxon>Ranoidea</taxon>
        <taxon>Ranidae</taxon>
        <taxon>Staurois</taxon>
    </lineage>
</organism>
<proteinExistence type="predicted"/>
<name>A0ABN9GNE6_9NEOB</name>
<evidence type="ECO:0000313" key="1">
    <source>
        <dbReference type="EMBL" id="CAI9609018.1"/>
    </source>
</evidence>
<dbReference type="Proteomes" id="UP001162483">
    <property type="component" value="Unassembled WGS sequence"/>
</dbReference>
<sequence>MQLPILGCTFPHAVQSSCPEQGSAQPIIRALMISAQQCHPPSSTHLCAQLCTHLCSPVPTTCA</sequence>
<protein>
    <submittedName>
        <fullName evidence="1">Uncharacterized protein</fullName>
    </submittedName>
</protein>
<accession>A0ABN9GNE6</accession>
<keyword evidence="2" id="KW-1185">Reference proteome</keyword>
<reference evidence="1" key="1">
    <citation type="submission" date="2023-05" db="EMBL/GenBank/DDBJ databases">
        <authorList>
            <person name="Stuckert A."/>
        </authorList>
    </citation>
    <scope>NUCLEOTIDE SEQUENCE</scope>
</reference>
<comment type="caution">
    <text evidence="1">The sequence shown here is derived from an EMBL/GenBank/DDBJ whole genome shotgun (WGS) entry which is preliminary data.</text>
</comment>
<gene>
    <name evidence="1" type="ORF">SPARVUS_LOCUS14195940</name>
</gene>
<evidence type="ECO:0000313" key="2">
    <source>
        <dbReference type="Proteomes" id="UP001162483"/>
    </source>
</evidence>
<dbReference type="EMBL" id="CATNWA010018718">
    <property type="protein sequence ID" value="CAI9609018.1"/>
    <property type="molecule type" value="Genomic_DNA"/>
</dbReference>